<sequence length="47" mass="5748">MFCMLYFHQKKYSKLKMSILLIQNFTHLTEMLKLLIHFLTIVKCSRI</sequence>
<proteinExistence type="predicted"/>
<dbReference type="EMBL" id="BK015323">
    <property type="protein sequence ID" value="DAE01386.1"/>
    <property type="molecule type" value="Genomic_DNA"/>
</dbReference>
<accession>A0A8S5P322</accession>
<name>A0A8S5P322_9CAUD</name>
<evidence type="ECO:0000313" key="1">
    <source>
        <dbReference type="EMBL" id="DAE01386.1"/>
    </source>
</evidence>
<protein>
    <submittedName>
        <fullName evidence="1">Uncharacterized protein</fullName>
    </submittedName>
</protein>
<organism evidence="1">
    <name type="scientific">Siphoviridae sp. ctJcm18</name>
    <dbReference type="NCBI Taxonomy" id="2825433"/>
    <lineage>
        <taxon>Viruses</taxon>
        <taxon>Duplodnaviria</taxon>
        <taxon>Heunggongvirae</taxon>
        <taxon>Uroviricota</taxon>
        <taxon>Caudoviricetes</taxon>
    </lineage>
</organism>
<reference evidence="1" key="1">
    <citation type="journal article" date="2021" name="Proc. Natl. Acad. Sci. U.S.A.">
        <title>A Catalog of Tens of Thousands of Viruses from Human Metagenomes Reveals Hidden Associations with Chronic Diseases.</title>
        <authorList>
            <person name="Tisza M.J."/>
            <person name="Buck C.B."/>
        </authorList>
    </citation>
    <scope>NUCLEOTIDE SEQUENCE</scope>
    <source>
        <strain evidence="1">CtJcm18</strain>
    </source>
</reference>